<feature type="transmembrane region" description="Helical" evidence="6">
    <location>
        <begin position="286"/>
        <end position="307"/>
    </location>
</feature>
<dbReference type="GO" id="GO:0046943">
    <property type="term" value="F:carboxylic acid transmembrane transporter activity"/>
    <property type="evidence" value="ECO:0007669"/>
    <property type="project" value="TreeGrafter"/>
</dbReference>
<reference evidence="8 9" key="1">
    <citation type="journal article" date="2019" name="Emerg. Microbes Infect.">
        <title>Comprehensive subspecies identification of 175 nontuberculous mycobacteria species based on 7547 genomic profiles.</title>
        <authorList>
            <person name="Matsumoto Y."/>
            <person name="Kinjo T."/>
            <person name="Motooka D."/>
            <person name="Nabeya D."/>
            <person name="Jung N."/>
            <person name="Uechi K."/>
            <person name="Horii T."/>
            <person name="Iida T."/>
            <person name="Fujita J."/>
            <person name="Nakamura S."/>
        </authorList>
    </citation>
    <scope>NUCLEOTIDE SEQUENCE [LARGE SCALE GENOMIC DNA]</scope>
    <source>
        <strain evidence="8 9">JCM 18538</strain>
    </source>
</reference>
<dbReference type="EMBL" id="AP022593">
    <property type="protein sequence ID" value="BBY50112.1"/>
    <property type="molecule type" value="Genomic_DNA"/>
</dbReference>
<evidence type="ECO:0000256" key="1">
    <source>
        <dbReference type="ARBA" id="ARBA00004651"/>
    </source>
</evidence>
<dbReference type="SUPFAM" id="SSF103473">
    <property type="entry name" value="MFS general substrate transporter"/>
    <property type="match status" value="1"/>
</dbReference>
<feature type="compositionally biased region" description="Pro residues" evidence="5">
    <location>
        <begin position="1"/>
        <end position="12"/>
    </location>
</feature>
<organism evidence="8 9">
    <name type="scientific">Mycolicibacterium arabiense</name>
    <dbReference type="NCBI Taxonomy" id="1286181"/>
    <lineage>
        <taxon>Bacteria</taxon>
        <taxon>Bacillati</taxon>
        <taxon>Actinomycetota</taxon>
        <taxon>Actinomycetes</taxon>
        <taxon>Mycobacteriales</taxon>
        <taxon>Mycobacteriaceae</taxon>
        <taxon>Mycolicibacterium</taxon>
    </lineage>
</organism>
<evidence type="ECO:0000259" key="7">
    <source>
        <dbReference type="PROSITE" id="PS50850"/>
    </source>
</evidence>
<keyword evidence="3 6" id="KW-1133">Transmembrane helix</keyword>
<dbReference type="InterPro" id="IPR005829">
    <property type="entry name" value="Sugar_transporter_CS"/>
</dbReference>
<evidence type="ECO:0000313" key="9">
    <source>
        <dbReference type="Proteomes" id="UP000467428"/>
    </source>
</evidence>
<keyword evidence="9" id="KW-1185">Reference proteome</keyword>
<dbReference type="InterPro" id="IPR020846">
    <property type="entry name" value="MFS_dom"/>
</dbReference>
<dbReference type="InterPro" id="IPR011701">
    <property type="entry name" value="MFS"/>
</dbReference>
<feature type="transmembrane region" description="Helical" evidence="6">
    <location>
        <begin position="319"/>
        <end position="339"/>
    </location>
</feature>
<geneLocation type="plasmid" evidence="9">
    <name>pjcm18538 dna</name>
</geneLocation>
<evidence type="ECO:0000256" key="5">
    <source>
        <dbReference type="SAM" id="MobiDB-lite"/>
    </source>
</evidence>
<dbReference type="Pfam" id="PF07690">
    <property type="entry name" value="MFS_1"/>
    <property type="match status" value="1"/>
</dbReference>
<dbReference type="KEGG" id="marz:MARA_35800"/>
<feature type="transmembrane region" description="Helical" evidence="6">
    <location>
        <begin position="444"/>
        <end position="462"/>
    </location>
</feature>
<sequence>MRPAPRPGPPPNTQANLGTKHRKDFQHMSTSPEDTDTPPLRRIPVRETRRATGIAFFAWTIAVYDFILFGTLLPRISESFGWSTSHALFVSTLVSVGTAIVVLGVGPMVDRLGRRKGMIISVAGTAASSAATAATVGAASLIGVRSISGLGLAEQSVNATYLNELYELTEDEKIRRNRGFIYSLVQTGWPIGALLAAGFVAVVTVVFGEGSWRLAFLLATVPAVVVALLCLKLKESPQFLLQQRIRRLRKDGDETGAARVAGAYDLDHEVAAPLKRIFHGVHLRNTIVLSVAWLFNWFAIQTFSVLGTTVLESGKGIDASNTLLMVVVSNVVGALGYLAHGWAGDRFGRRNTIAVGWTLAGVFFAAMLLGPDTTLYVIVTYMMGLFFLLGPYAAIMFLQAECFTTDCRATGSSFIGAMSQPGAIIGGFILASLTAAAVPYSTAALYVGAVGALISAVVVLLVRKVSSADELEEAAATPGTVG</sequence>
<dbReference type="PANTHER" id="PTHR23508:SF10">
    <property type="entry name" value="CARBOXYLIC ACID TRANSPORTER PROTEIN HOMOLOG"/>
    <property type="match status" value="1"/>
</dbReference>
<evidence type="ECO:0000313" key="8">
    <source>
        <dbReference type="EMBL" id="BBY50112.1"/>
    </source>
</evidence>
<feature type="transmembrane region" description="Helical" evidence="6">
    <location>
        <begin position="419"/>
        <end position="438"/>
    </location>
</feature>
<evidence type="ECO:0000256" key="3">
    <source>
        <dbReference type="ARBA" id="ARBA00022989"/>
    </source>
</evidence>
<dbReference type="AlphaFoldDB" id="A0A7I7RZR6"/>
<protein>
    <submittedName>
        <fullName evidence="8">MFS transporter</fullName>
    </submittedName>
</protein>
<dbReference type="PROSITE" id="PS50850">
    <property type="entry name" value="MFS"/>
    <property type="match status" value="1"/>
</dbReference>
<gene>
    <name evidence="8" type="ORF">MARA_35800</name>
</gene>
<evidence type="ECO:0000256" key="4">
    <source>
        <dbReference type="ARBA" id="ARBA00023136"/>
    </source>
</evidence>
<feature type="transmembrane region" description="Helical" evidence="6">
    <location>
        <begin position="212"/>
        <end position="231"/>
    </location>
</feature>
<proteinExistence type="predicted"/>
<dbReference type="PANTHER" id="PTHR23508">
    <property type="entry name" value="CARBOXYLIC ACID TRANSPORTER PROTEIN HOMOLOG"/>
    <property type="match status" value="1"/>
</dbReference>
<feature type="transmembrane region" description="Helical" evidence="6">
    <location>
        <begin position="180"/>
        <end position="206"/>
    </location>
</feature>
<dbReference type="Proteomes" id="UP000467428">
    <property type="component" value="Chromosome"/>
</dbReference>
<accession>A0A7I7RZR6</accession>
<comment type="subcellular location">
    <subcellularLocation>
        <location evidence="1">Cell membrane</location>
        <topology evidence="1">Multi-pass membrane protein</topology>
    </subcellularLocation>
</comment>
<name>A0A7I7RZR6_9MYCO</name>
<keyword evidence="2 6" id="KW-0812">Transmembrane</keyword>
<feature type="transmembrane region" description="Helical" evidence="6">
    <location>
        <begin position="85"/>
        <end position="109"/>
    </location>
</feature>
<keyword evidence="4 6" id="KW-0472">Membrane</keyword>
<dbReference type="GO" id="GO:0005886">
    <property type="term" value="C:plasma membrane"/>
    <property type="evidence" value="ECO:0007669"/>
    <property type="project" value="UniProtKB-SubCell"/>
</dbReference>
<dbReference type="PROSITE" id="PS00216">
    <property type="entry name" value="SUGAR_TRANSPORT_1"/>
    <property type="match status" value="1"/>
</dbReference>
<feature type="domain" description="Major facilitator superfamily (MFS) profile" evidence="7">
    <location>
        <begin position="51"/>
        <end position="467"/>
    </location>
</feature>
<feature type="transmembrane region" description="Helical" evidence="6">
    <location>
        <begin position="375"/>
        <end position="398"/>
    </location>
</feature>
<evidence type="ECO:0000256" key="2">
    <source>
        <dbReference type="ARBA" id="ARBA00022692"/>
    </source>
</evidence>
<dbReference type="InterPro" id="IPR036259">
    <property type="entry name" value="MFS_trans_sf"/>
</dbReference>
<feature type="region of interest" description="Disordered" evidence="5">
    <location>
        <begin position="1"/>
        <end position="40"/>
    </location>
</feature>
<evidence type="ECO:0000256" key="6">
    <source>
        <dbReference type="SAM" id="Phobius"/>
    </source>
</evidence>
<dbReference type="Gene3D" id="1.20.1250.20">
    <property type="entry name" value="MFS general substrate transporter like domains"/>
    <property type="match status" value="1"/>
</dbReference>
<feature type="transmembrane region" description="Helical" evidence="6">
    <location>
        <begin position="51"/>
        <end position="73"/>
    </location>
</feature>
<feature type="transmembrane region" description="Helical" evidence="6">
    <location>
        <begin position="351"/>
        <end position="369"/>
    </location>
</feature>